<keyword evidence="8" id="KW-1185">Reference proteome</keyword>
<name>A0ABX0GSG2_9ACTN</name>
<comment type="catalytic activity">
    <reaction evidence="6">
        <text>L-serine + acetyl-CoA = O-acetyl-L-serine + CoA</text>
        <dbReference type="Rhea" id="RHEA:24560"/>
        <dbReference type="ChEBI" id="CHEBI:33384"/>
        <dbReference type="ChEBI" id="CHEBI:57287"/>
        <dbReference type="ChEBI" id="CHEBI:57288"/>
        <dbReference type="ChEBI" id="CHEBI:58340"/>
        <dbReference type="EC" id="2.3.1.30"/>
    </reaction>
</comment>
<dbReference type="Pfam" id="PF00132">
    <property type="entry name" value="Hexapep"/>
    <property type="match status" value="1"/>
</dbReference>
<dbReference type="PIRSF" id="PIRSF000441">
    <property type="entry name" value="CysE"/>
    <property type="match status" value="1"/>
</dbReference>
<dbReference type="SUPFAM" id="SSF51161">
    <property type="entry name" value="Trimeric LpxA-like enzymes"/>
    <property type="match status" value="1"/>
</dbReference>
<evidence type="ECO:0000313" key="8">
    <source>
        <dbReference type="Proteomes" id="UP000800981"/>
    </source>
</evidence>
<dbReference type="Proteomes" id="UP000800981">
    <property type="component" value="Unassembled WGS sequence"/>
</dbReference>
<dbReference type="InterPro" id="IPR001451">
    <property type="entry name" value="Hexapep"/>
</dbReference>
<dbReference type="InterPro" id="IPR018357">
    <property type="entry name" value="Hexapep_transf_CS"/>
</dbReference>
<accession>A0ABX0GSG2</accession>
<dbReference type="InterPro" id="IPR005881">
    <property type="entry name" value="Ser_O-AcTrfase"/>
</dbReference>
<evidence type="ECO:0000256" key="5">
    <source>
        <dbReference type="ARBA" id="ARBA00023315"/>
    </source>
</evidence>
<evidence type="ECO:0000256" key="2">
    <source>
        <dbReference type="ARBA" id="ARBA00018522"/>
    </source>
</evidence>
<keyword evidence="5 6" id="KW-0012">Acyltransferase</keyword>
<dbReference type="CDD" id="cd03354">
    <property type="entry name" value="LbH_SAT"/>
    <property type="match status" value="1"/>
</dbReference>
<evidence type="ECO:0000313" key="7">
    <source>
        <dbReference type="EMBL" id="NHC13435.1"/>
    </source>
</evidence>
<comment type="similarity">
    <text evidence="1 6">Belongs to the transferase hexapeptide repeat family.</text>
</comment>
<dbReference type="Gene3D" id="2.160.10.10">
    <property type="entry name" value="Hexapeptide repeat proteins"/>
    <property type="match status" value="1"/>
</dbReference>
<evidence type="ECO:0000256" key="1">
    <source>
        <dbReference type="ARBA" id="ARBA00007274"/>
    </source>
</evidence>
<dbReference type="InterPro" id="IPR011004">
    <property type="entry name" value="Trimer_LpxA-like_sf"/>
</dbReference>
<proteinExistence type="inferred from homology"/>
<reference evidence="7 8" key="1">
    <citation type="submission" date="2020-03" db="EMBL/GenBank/DDBJ databases">
        <title>Two novel Motilibacter sp.</title>
        <authorList>
            <person name="Liu S."/>
        </authorList>
    </citation>
    <scope>NUCLEOTIDE SEQUENCE [LARGE SCALE GENOMIC DNA]</scope>
    <source>
        <strain evidence="7 8">E257</strain>
    </source>
</reference>
<keyword evidence="4" id="KW-0677">Repeat</keyword>
<dbReference type="PANTHER" id="PTHR42811">
    <property type="entry name" value="SERINE ACETYLTRANSFERASE"/>
    <property type="match status" value="1"/>
</dbReference>
<dbReference type="RefSeq" id="WP_166279832.1">
    <property type="nucleotide sequence ID" value="NZ_JAANNP010000002.1"/>
</dbReference>
<dbReference type="PROSITE" id="PS00101">
    <property type="entry name" value="HEXAPEP_TRANSFERASES"/>
    <property type="match status" value="1"/>
</dbReference>
<dbReference type="EC" id="2.3.1.30" evidence="6"/>
<comment type="caution">
    <text evidence="7">The sequence shown here is derived from an EMBL/GenBank/DDBJ whole genome shotgun (WGS) entry which is preliminary data.</text>
</comment>
<protein>
    <recommendedName>
        <fullName evidence="2 6">Serine acetyltransferase</fullName>
        <ecNumber evidence="6">2.3.1.30</ecNumber>
    </recommendedName>
</protein>
<sequence length="187" mass="20294">MARPGDGSVDTEAGNPQLRDARYCWQKDRERYGAKPFFREQSIWAVAVFRWGQWGDQHPRKLVRLTCDRVYWPVYRLVETLTGITLDKTTEVGAGLRIYHFGGIVVHPKARLGQHVTLRQGTTIGERKTGAGAPRIGDSVEIGAHALVLGDISVGDGARVGAGALVIRDVAPGGVALGIESRILPGS</sequence>
<gene>
    <name evidence="7" type="ORF">G9H71_06525</name>
</gene>
<dbReference type="InterPro" id="IPR045304">
    <property type="entry name" value="LbH_SAT"/>
</dbReference>
<evidence type="ECO:0000256" key="3">
    <source>
        <dbReference type="ARBA" id="ARBA00022679"/>
    </source>
</evidence>
<organism evidence="7 8">
    <name type="scientific">Motilibacter deserti</name>
    <dbReference type="NCBI Taxonomy" id="2714956"/>
    <lineage>
        <taxon>Bacteria</taxon>
        <taxon>Bacillati</taxon>
        <taxon>Actinomycetota</taxon>
        <taxon>Actinomycetes</taxon>
        <taxon>Motilibacterales</taxon>
        <taxon>Motilibacteraceae</taxon>
        <taxon>Motilibacter</taxon>
    </lineage>
</organism>
<evidence type="ECO:0000256" key="6">
    <source>
        <dbReference type="PIRNR" id="PIRNR000441"/>
    </source>
</evidence>
<keyword evidence="3 6" id="KW-0808">Transferase</keyword>
<dbReference type="EMBL" id="JAANNP010000002">
    <property type="protein sequence ID" value="NHC13435.1"/>
    <property type="molecule type" value="Genomic_DNA"/>
</dbReference>
<evidence type="ECO:0000256" key="4">
    <source>
        <dbReference type="ARBA" id="ARBA00022737"/>
    </source>
</evidence>